<dbReference type="NCBIfam" id="TIGR01444">
    <property type="entry name" value="fkbM_fam"/>
    <property type="match status" value="1"/>
</dbReference>
<reference evidence="2" key="2">
    <citation type="submission" date="2024-05" db="EMBL/GenBank/DDBJ databases">
        <title>Rhodohalobacter halophilus gen. nov., sp. nov., a moderately halophilic member of the family Balneolaceae.</title>
        <authorList>
            <person name="Xia J."/>
        </authorList>
    </citation>
    <scope>NUCLEOTIDE SEQUENCE</scope>
    <source>
        <strain evidence="2">WB101</strain>
    </source>
</reference>
<keyword evidence="3" id="KW-1185">Reference proteome</keyword>
<dbReference type="InterPro" id="IPR029063">
    <property type="entry name" value="SAM-dependent_MTases_sf"/>
</dbReference>
<reference evidence="2" key="1">
    <citation type="submission" date="2022-01" db="EMBL/GenBank/DDBJ databases">
        <authorList>
            <person name="Wang Y."/>
        </authorList>
    </citation>
    <scope>NUCLEOTIDE SEQUENCE</scope>
    <source>
        <strain evidence="2">WB101</strain>
    </source>
</reference>
<organism evidence="2 3">
    <name type="scientific">Rhodohalobacter sulfatireducens</name>
    <dbReference type="NCBI Taxonomy" id="2911366"/>
    <lineage>
        <taxon>Bacteria</taxon>
        <taxon>Pseudomonadati</taxon>
        <taxon>Balneolota</taxon>
        <taxon>Balneolia</taxon>
        <taxon>Balneolales</taxon>
        <taxon>Balneolaceae</taxon>
        <taxon>Rhodohalobacter</taxon>
    </lineage>
</organism>
<dbReference type="Gene3D" id="3.40.50.150">
    <property type="entry name" value="Vaccinia Virus protein VP39"/>
    <property type="match status" value="1"/>
</dbReference>
<dbReference type="GO" id="GO:0008168">
    <property type="term" value="F:methyltransferase activity"/>
    <property type="evidence" value="ECO:0007669"/>
    <property type="project" value="UniProtKB-KW"/>
</dbReference>
<proteinExistence type="predicted"/>
<comment type="caution">
    <text evidence="2">The sequence shown here is derived from an EMBL/GenBank/DDBJ whole genome shotgun (WGS) entry which is preliminary data.</text>
</comment>
<evidence type="ECO:0000313" key="2">
    <source>
        <dbReference type="EMBL" id="MCG2587736.1"/>
    </source>
</evidence>
<evidence type="ECO:0000313" key="3">
    <source>
        <dbReference type="Proteomes" id="UP001165366"/>
    </source>
</evidence>
<accession>A0ABS9KA71</accession>
<dbReference type="EMBL" id="JAKLWS010000003">
    <property type="protein sequence ID" value="MCG2587736.1"/>
    <property type="molecule type" value="Genomic_DNA"/>
</dbReference>
<dbReference type="GO" id="GO:0032259">
    <property type="term" value="P:methylation"/>
    <property type="evidence" value="ECO:0007669"/>
    <property type="project" value="UniProtKB-KW"/>
</dbReference>
<dbReference type="Proteomes" id="UP001165366">
    <property type="component" value="Unassembled WGS sequence"/>
</dbReference>
<evidence type="ECO:0000259" key="1">
    <source>
        <dbReference type="Pfam" id="PF05050"/>
    </source>
</evidence>
<keyword evidence="2" id="KW-0489">Methyltransferase</keyword>
<dbReference type="SUPFAM" id="SSF53335">
    <property type="entry name" value="S-adenosyl-L-methionine-dependent methyltransferases"/>
    <property type="match status" value="1"/>
</dbReference>
<protein>
    <submittedName>
        <fullName evidence="2">FkbM family methyltransferase</fullName>
    </submittedName>
</protein>
<dbReference type="InterPro" id="IPR006342">
    <property type="entry name" value="FkbM_mtfrase"/>
</dbReference>
<sequence length="311" mass="34540">MNRNNRIPRLNISSLSAPEQVRVAVTVGCRDTDSIPKVSGAGEIQCLGNTYIQKMHDGTLVEANAYEGNWITKIIFDLKGHHEPQEELLFHSLLSEVRPGTQIVELGSYWAYYSNWFLGAVENSKAVCIEPNMKNLEVGKRNMALNNRQATFIHARVGEEYSPPHTAETNTADDELSFDSVECLNMQALREQLDHKSIEMLHMDVQGAELGFLRSIAASGSQSDLRFIVVSTHHKYITGSPNTHADCLDTLRESGAVILAEHTVAESFSGDGLIIASYNTSDAEIELPPISRANKEFSNLIWEPFDYSVVS</sequence>
<gene>
    <name evidence="2" type="ORF">L6773_04110</name>
</gene>
<keyword evidence="2" id="KW-0808">Transferase</keyword>
<dbReference type="RefSeq" id="WP_237852579.1">
    <property type="nucleotide sequence ID" value="NZ_JAKLWS010000003.1"/>
</dbReference>
<feature type="domain" description="Methyltransferase FkbM" evidence="1">
    <location>
        <begin position="110"/>
        <end position="255"/>
    </location>
</feature>
<dbReference type="Pfam" id="PF05050">
    <property type="entry name" value="Methyltransf_21"/>
    <property type="match status" value="1"/>
</dbReference>
<name>A0ABS9KA71_9BACT</name>